<feature type="transmembrane region" description="Helical" evidence="2">
    <location>
        <begin position="430"/>
        <end position="454"/>
    </location>
</feature>
<dbReference type="OrthoDB" id="66726at2759"/>
<evidence type="ECO:0000256" key="1">
    <source>
        <dbReference type="SAM" id="MobiDB-lite"/>
    </source>
</evidence>
<feature type="transmembrane region" description="Helical" evidence="2">
    <location>
        <begin position="172"/>
        <end position="193"/>
    </location>
</feature>
<feature type="transmembrane region" description="Helical" evidence="2">
    <location>
        <begin position="623"/>
        <end position="644"/>
    </location>
</feature>
<evidence type="ECO:0000313" key="3">
    <source>
        <dbReference type="EMBL" id="QSS63008.1"/>
    </source>
</evidence>
<gene>
    <name evidence="3" type="ORF">I7I51_00064</name>
</gene>
<reference evidence="3" key="1">
    <citation type="submission" date="2021-01" db="EMBL/GenBank/DDBJ databases">
        <title>Chromosome-level genome assembly of a human fungal pathogen reveals clustering of transcriptionally co-regulated genes.</title>
        <authorList>
            <person name="Voorhies M."/>
            <person name="Cohen S."/>
            <person name="Shea T.P."/>
            <person name="Petrus S."/>
            <person name="Munoz J.F."/>
            <person name="Poplawski S."/>
            <person name="Goldman W.E."/>
            <person name="Michael T."/>
            <person name="Cuomo C.A."/>
            <person name="Sil A."/>
            <person name="Beyhan S."/>
        </authorList>
    </citation>
    <scope>NUCLEOTIDE SEQUENCE</scope>
    <source>
        <strain evidence="3">WU24</strain>
    </source>
</reference>
<dbReference type="PANTHER" id="PTHR22696:SF1">
    <property type="entry name" value="E3 UBIQUITIN-PROTEIN LIGASE RNF26"/>
    <property type="match status" value="1"/>
</dbReference>
<evidence type="ECO:0000256" key="2">
    <source>
        <dbReference type="SAM" id="Phobius"/>
    </source>
</evidence>
<dbReference type="GO" id="GO:0061630">
    <property type="term" value="F:ubiquitin protein ligase activity"/>
    <property type="evidence" value="ECO:0007669"/>
    <property type="project" value="TreeGrafter"/>
</dbReference>
<keyword evidence="2" id="KW-1133">Transmembrane helix</keyword>
<name>A0A8A1M8Z3_AJECA</name>
<dbReference type="GO" id="GO:0016567">
    <property type="term" value="P:protein ubiquitination"/>
    <property type="evidence" value="ECO:0007669"/>
    <property type="project" value="TreeGrafter"/>
</dbReference>
<feature type="region of interest" description="Disordered" evidence="1">
    <location>
        <begin position="734"/>
        <end position="782"/>
    </location>
</feature>
<keyword evidence="2" id="KW-0472">Membrane</keyword>
<feature type="region of interest" description="Disordered" evidence="1">
    <location>
        <begin position="864"/>
        <end position="884"/>
    </location>
</feature>
<dbReference type="GO" id="GO:0006511">
    <property type="term" value="P:ubiquitin-dependent protein catabolic process"/>
    <property type="evidence" value="ECO:0007669"/>
    <property type="project" value="TreeGrafter"/>
</dbReference>
<dbReference type="Proteomes" id="UP000663671">
    <property type="component" value="Chromosome 1"/>
</dbReference>
<keyword evidence="3" id="KW-0436">Ligase</keyword>
<evidence type="ECO:0000313" key="4">
    <source>
        <dbReference type="Proteomes" id="UP000663671"/>
    </source>
</evidence>
<dbReference type="AlphaFoldDB" id="A0A8A1M8Z3"/>
<dbReference type="GO" id="GO:0016874">
    <property type="term" value="F:ligase activity"/>
    <property type="evidence" value="ECO:0007669"/>
    <property type="project" value="UniProtKB-KW"/>
</dbReference>
<feature type="transmembrane region" description="Helical" evidence="2">
    <location>
        <begin position="132"/>
        <end position="151"/>
    </location>
</feature>
<feature type="compositionally biased region" description="Basic and acidic residues" evidence="1">
    <location>
        <begin position="734"/>
        <end position="750"/>
    </location>
</feature>
<dbReference type="PANTHER" id="PTHR22696">
    <property type="entry name" value="E3 UBIQUITIN-PROTEIN LIGASE RNF26"/>
    <property type="match status" value="1"/>
</dbReference>
<sequence>MALPTDMNAMSDITASMVTTAAESSIPLASLPPPPSLPLNLSVVNSTLSKLAFLSPASQDILLYPLRFIYQAEVFVFVTAPRTGLGRDAAGAAGAATVAAGADAAAVAADAAVPSGFSLSHWLHTMRKFGGFFNYLTSRWSLACFAVALILNRVTIYGSTRRHLSLRWHVRLALRIVPIVLFVGQIIALLQAIRCQTSPKYPQIRYGKPGKLSNFDYGGQDGFLHSFSSFLLNWQDDEGSCDAVHMKRLSGTNDVPYGSFSLLWPVFLRLCLNQFVETLSCALQGRGVATEAGMSIFEHSLAFAEAETMISQSIGLGLFGASKSTGQASSSNSTSFLSTTPLLSRSQVLDRFNVFPELLLIALISCCNCLSSNILDVFGRQSQTRLIHTTFWGLCFMASVFSGFFDSIPLGNDLVLKFPTVCIVGFVPHLLIFAGILTCLAIYGLALTLTAFSLPSTLPRPTSLRERFSLAHANMQGASQIQNVHLNPREDFYAALVRIGYASLAAASDAVFLSEGRSVVARPMTWLEEDRLSEIEALRSNNANRTHSSAPQLAAFSDGSDEAFNFDIPKGDTEWESGYSREKKIEKQRKGARSIEKRIAFGGVGAFQGASRCYNGFTFFRGIFILLVRWAAFGCLRILDFMGITRRPRWLTKLGDAGREREITGTPPNRHLIDFWILTDEGELKLPEDFEFDVEKEMRKRELANVSQWGETEESRFDRKLYIWWKIGGSWGERDESGDFEPSRDDREDTTSVVSSMSSNTEPEWEAYESDGCPSTTRNERDTQLNYSLTPSTESEESLLDMGSLARLLDPRDSDARHEAQILASHLMAADKGKVMTRSRFRSKMERDRARVLTSSRYNKFRALGSSSTSIGSNEKRRPTSKEEEEILENLILSLRLGHENSADTYFQEPHHRQPEPESWKTGASGLGADGPQCVICQAAPRSIISIQNSYIHRGICLHPAQVIYDRFGLTAYSV</sequence>
<accession>A0A8A1M8Z3</accession>
<feature type="transmembrane region" description="Helical" evidence="2">
    <location>
        <begin position="391"/>
        <end position="410"/>
    </location>
</feature>
<keyword evidence="2" id="KW-0812">Transmembrane</keyword>
<protein>
    <submittedName>
        <fullName evidence="3">Ubiquitin-protein ligase</fullName>
    </submittedName>
</protein>
<dbReference type="EMBL" id="CP069114">
    <property type="protein sequence ID" value="QSS63008.1"/>
    <property type="molecule type" value="Genomic_DNA"/>
</dbReference>
<organism evidence="3 4">
    <name type="scientific">Ajellomyces capsulatus</name>
    <name type="common">Darling's disease fungus</name>
    <name type="synonym">Histoplasma capsulatum</name>
    <dbReference type="NCBI Taxonomy" id="5037"/>
    <lineage>
        <taxon>Eukaryota</taxon>
        <taxon>Fungi</taxon>
        <taxon>Dikarya</taxon>
        <taxon>Ascomycota</taxon>
        <taxon>Pezizomycotina</taxon>
        <taxon>Eurotiomycetes</taxon>
        <taxon>Eurotiomycetidae</taxon>
        <taxon>Onygenales</taxon>
        <taxon>Ajellomycetaceae</taxon>
        <taxon>Histoplasma</taxon>
    </lineage>
</organism>
<proteinExistence type="predicted"/>
<dbReference type="VEuPathDB" id="FungiDB:I7I51_00064"/>